<accession>A0A1G8ZYG4</accession>
<dbReference type="EMBL" id="FNFM01000005">
    <property type="protein sequence ID" value="SDK20113.1"/>
    <property type="molecule type" value="Genomic_DNA"/>
</dbReference>
<evidence type="ECO:0000313" key="2">
    <source>
        <dbReference type="EMBL" id="SDK20113.1"/>
    </source>
</evidence>
<organism evidence="2 3">
    <name type="scientific">Actinopolyspora mzabensis</name>
    <dbReference type="NCBI Taxonomy" id="995066"/>
    <lineage>
        <taxon>Bacteria</taxon>
        <taxon>Bacillati</taxon>
        <taxon>Actinomycetota</taxon>
        <taxon>Actinomycetes</taxon>
        <taxon>Actinopolysporales</taxon>
        <taxon>Actinopolysporaceae</taxon>
        <taxon>Actinopolyspora</taxon>
    </lineage>
</organism>
<gene>
    <name evidence="2" type="ORF">SAMN04487820_105208</name>
</gene>
<sequence length="96" mass="10887">MSRADHEAVCEVVGVRDPDGDVQTVKGAPEADTEPRDYGNVPLNEHLAREVLPHVPDAWIDYTKTGYEIPFTRYFYVYEPPRPLSEIQDLLGEVTE</sequence>
<feature type="region of interest" description="Disordered" evidence="1">
    <location>
        <begin position="16"/>
        <end position="38"/>
    </location>
</feature>
<dbReference type="AlphaFoldDB" id="A0A1G8ZYG4"/>
<keyword evidence="3" id="KW-1185">Reference proteome</keyword>
<proteinExistence type="predicted"/>
<protein>
    <submittedName>
        <fullName evidence="2">Type I restriction enzyme M protein</fullName>
    </submittedName>
</protein>
<dbReference type="Proteomes" id="UP000199213">
    <property type="component" value="Unassembled WGS sequence"/>
</dbReference>
<evidence type="ECO:0000256" key="1">
    <source>
        <dbReference type="SAM" id="MobiDB-lite"/>
    </source>
</evidence>
<evidence type="ECO:0000313" key="3">
    <source>
        <dbReference type="Proteomes" id="UP000199213"/>
    </source>
</evidence>
<name>A0A1G8ZYG4_ACTMZ</name>
<reference evidence="3" key="1">
    <citation type="submission" date="2016-10" db="EMBL/GenBank/DDBJ databases">
        <authorList>
            <person name="Varghese N."/>
            <person name="Submissions S."/>
        </authorList>
    </citation>
    <scope>NUCLEOTIDE SEQUENCE [LARGE SCALE GENOMIC DNA]</scope>
    <source>
        <strain evidence="3">DSM 45460</strain>
    </source>
</reference>